<keyword evidence="1" id="KW-0175">Coiled coil</keyword>
<name>A0AA35YCX6_LACSI</name>
<evidence type="ECO:0000313" key="4">
    <source>
        <dbReference type="Proteomes" id="UP001177003"/>
    </source>
</evidence>
<dbReference type="EMBL" id="OX465077">
    <property type="protein sequence ID" value="CAI9267738.1"/>
    <property type="molecule type" value="Genomic_DNA"/>
</dbReference>
<feature type="compositionally biased region" description="Basic and acidic residues" evidence="2">
    <location>
        <begin position="22"/>
        <end position="41"/>
    </location>
</feature>
<protein>
    <submittedName>
        <fullName evidence="3">Uncharacterized protein</fullName>
    </submittedName>
</protein>
<evidence type="ECO:0000256" key="1">
    <source>
        <dbReference type="SAM" id="Coils"/>
    </source>
</evidence>
<proteinExistence type="predicted"/>
<evidence type="ECO:0000256" key="2">
    <source>
        <dbReference type="SAM" id="MobiDB-lite"/>
    </source>
</evidence>
<evidence type="ECO:0000313" key="3">
    <source>
        <dbReference type="EMBL" id="CAI9267738.1"/>
    </source>
</evidence>
<keyword evidence="4" id="KW-1185">Reference proteome</keyword>
<feature type="coiled-coil region" evidence="1">
    <location>
        <begin position="163"/>
        <end position="190"/>
    </location>
</feature>
<dbReference type="Proteomes" id="UP001177003">
    <property type="component" value="Chromosome 1"/>
</dbReference>
<organism evidence="3 4">
    <name type="scientific">Lactuca saligna</name>
    <name type="common">Willowleaf lettuce</name>
    <dbReference type="NCBI Taxonomy" id="75948"/>
    <lineage>
        <taxon>Eukaryota</taxon>
        <taxon>Viridiplantae</taxon>
        <taxon>Streptophyta</taxon>
        <taxon>Embryophyta</taxon>
        <taxon>Tracheophyta</taxon>
        <taxon>Spermatophyta</taxon>
        <taxon>Magnoliopsida</taxon>
        <taxon>eudicotyledons</taxon>
        <taxon>Gunneridae</taxon>
        <taxon>Pentapetalae</taxon>
        <taxon>asterids</taxon>
        <taxon>campanulids</taxon>
        <taxon>Asterales</taxon>
        <taxon>Asteraceae</taxon>
        <taxon>Cichorioideae</taxon>
        <taxon>Cichorieae</taxon>
        <taxon>Lactucinae</taxon>
        <taxon>Lactuca</taxon>
    </lineage>
</organism>
<reference evidence="3" key="1">
    <citation type="submission" date="2023-04" db="EMBL/GenBank/DDBJ databases">
        <authorList>
            <person name="Vijverberg K."/>
            <person name="Xiong W."/>
            <person name="Schranz E."/>
        </authorList>
    </citation>
    <scope>NUCLEOTIDE SEQUENCE</scope>
</reference>
<feature type="region of interest" description="Disordered" evidence="2">
    <location>
        <begin position="1"/>
        <end position="69"/>
    </location>
</feature>
<sequence length="243" mass="28248">MANKDDNRSTNEAARSTRRVKIKLDHVKTEDPEHDPIDNSSKRRKTASVNTRSTPPLDDPHGNEGMWRGNVVGPEAKELLQAVEKQYPNTFQGVQIRAKPIWLNILKELHLGIKSFMETSVDELVEEKITGFQEDFEEFEKFGFDLSWARRRLDMVDRLKFGKEPLQNELNALEESLEPLKERVKRHLKQIMEAHDMWKKAQLEYDNVIDARDKKAQEVELKFGAEYDRVLKGRLGFGMLPGY</sequence>
<gene>
    <name evidence="3" type="ORF">LSALG_LOCUS8201</name>
</gene>
<accession>A0AA35YCX6</accession>
<dbReference type="AlphaFoldDB" id="A0AA35YCX6"/>